<dbReference type="Pfam" id="PF00387">
    <property type="entry name" value="PI-PLC-Y"/>
    <property type="match status" value="1"/>
</dbReference>
<evidence type="ECO:0000256" key="1">
    <source>
        <dbReference type="RuleBase" id="RU361133"/>
    </source>
</evidence>
<sequence length="1209" mass="138119">MDLMSLSARDLSNKCLEAFRICLTSRSDPGLSNQHASHDERFEYRLADFNLWIDGIGALAPSKASLDARLCERPIDLSLVKGNLVMLFQSLEDCLNLLKDNGSLEDALLDVDSALESLVTLSLAIRRTGRRSRLHKADRLFKTEEHAKLRKHLEAIIVLRPGSGPCFNDDEFRTRIESLTPLQNHLITANLKRRNRFIQAQLHSLGLKKRSVAFESPTPEATEQYEALVPNPESKTNEINTSLSAFTPQSPDRPLPAPMSVTSASVPESKLQYKEPVSKTTESTPMTVITQIKASARYPHPRISGTEQKVVQCPCCCQTIPVSEAKNNNRWRKHLAEDIRPYTCIFDRCPTPDAYYSSRSMLEQHFRQDHPPVWVCPLCDHGSVCPTMTEMMDHLHDTHAQDAREDISSIISSSAQTRMCIESCPLCEVKGDTDSPELIDHVFEHVHDFSLRSLPWPRSSEVDIGGEVGSFNPELGEAAGITQWMNEYEHETEDIDPSLKLSTWDYGRLAIMTEQIRSEGEDELGVDICFADEHGDESAEAETDISQLTQHTTEPANESTEEADMYRCLDCSTITEWVRWDPSTQCPKCQGERFEIIKYGNDPGRKARYAAALASLEPPQSTSIARDSNSFFQRLTDRLFWSKKPDDIKPHQRQEAIENLVQFLDLKQKNVQNQKAWKILISIYYRRLESPTRTQSMLANFLRDVQNEDVPATLQPVSDPLSFLKVMIEFYLHPLKSLPPKDLTLPISNYFINSSHRTFDSVLVFRNAYDQINHVLSFGYRSIDLDVWNGKTDKEELDLEESLLTEAIDKWARRSVNRLSNVRRATNAYLGSPTEPTVQVGYSTRCGFREVCQVIIQSAFLSTDLPLIVNLEVHAGSEQQEMMVKIMKEEWRDALIDKPLEGCDPRFRLPKLEDLRGRILIRLGTIISPFIPNSGESENNLHGESHRWPGRISIIQPLAELEVYLRREKYESSNSMSSKFPVHIFSIGEDQVQELISTSPTDFFRHNRNYFCRVDPNRVRKGSSNFDPLRFWRYGIQMAGIVGHEVDEGMMLNEGMFADESGWVLKPNGYRNSKDIAADLEESPRKGLELTIFVFKGQEFQIRNLSSHMKAKLYINDEEKPRIPRQEPDTTENESGALGYNLNFLVTRVEASIIPKLCILRLTFLGPLAWASLRLDRLNQGFRLVQLYDREGVIMMEQRILLKFKIRWH</sequence>
<dbReference type="Pfam" id="PF00388">
    <property type="entry name" value="PI-PLC-X"/>
    <property type="match status" value="1"/>
</dbReference>
<gene>
    <name evidence="4" type="ORF">C2S_11024</name>
</gene>
<comment type="caution">
    <text evidence="4">The sequence shown here is derived from an EMBL/GenBank/DDBJ whole genome shotgun (WGS) entry which is preliminary data.</text>
</comment>
<feature type="non-terminal residue" evidence="4">
    <location>
        <position position="1209"/>
    </location>
</feature>
<dbReference type="SMART" id="SM00355">
    <property type="entry name" value="ZnF_C2H2"/>
    <property type="match status" value="3"/>
</dbReference>
<dbReference type="InterPro" id="IPR000909">
    <property type="entry name" value="PLipase_C_PInositol-sp_X_dom"/>
</dbReference>
<feature type="region of interest" description="Disordered" evidence="2">
    <location>
        <begin position="245"/>
        <end position="282"/>
    </location>
</feature>
<evidence type="ECO:0000256" key="2">
    <source>
        <dbReference type="SAM" id="MobiDB-lite"/>
    </source>
</evidence>
<dbReference type="GO" id="GO:0004435">
    <property type="term" value="F:phosphatidylinositol-4,5-bisphosphate phospholipase C activity"/>
    <property type="evidence" value="ECO:0007669"/>
    <property type="project" value="UniProtKB-EC"/>
</dbReference>
<dbReference type="SMART" id="SM00149">
    <property type="entry name" value="PLCYc"/>
    <property type="match status" value="1"/>
</dbReference>
<keyword evidence="1" id="KW-0443">Lipid metabolism</keyword>
<dbReference type="Proteomes" id="UP000760494">
    <property type="component" value="Unassembled WGS sequence"/>
</dbReference>
<keyword evidence="1" id="KW-0378">Hydrolase</keyword>
<proteinExistence type="predicted"/>
<dbReference type="InterPro" id="IPR013087">
    <property type="entry name" value="Znf_C2H2_type"/>
</dbReference>
<accession>A0A9Q9RWJ6</accession>
<protein>
    <recommendedName>
        <fullName evidence="1">Phosphoinositide phospholipase C</fullName>
        <ecNumber evidence="1">3.1.4.11</ecNumber>
    </recommendedName>
</protein>
<name>A0A9Q9RWJ6_FUSFU</name>
<dbReference type="AlphaFoldDB" id="A0A9Q9RWJ6"/>
<dbReference type="InterPro" id="IPR001711">
    <property type="entry name" value="PLipase_C_Pinositol-sp_Y"/>
</dbReference>
<dbReference type="Gene3D" id="3.20.20.190">
    <property type="entry name" value="Phosphatidylinositol (PI) phosphodiesterase"/>
    <property type="match status" value="1"/>
</dbReference>
<dbReference type="InterPro" id="IPR001192">
    <property type="entry name" value="PI-PLC_fam"/>
</dbReference>
<dbReference type="PANTHER" id="PTHR10336">
    <property type="entry name" value="PHOSPHOINOSITIDE-SPECIFIC PHOSPHOLIPASE C FAMILY PROTEIN"/>
    <property type="match status" value="1"/>
</dbReference>
<dbReference type="PRINTS" id="PR00390">
    <property type="entry name" value="PHPHLIPASEC"/>
</dbReference>
<dbReference type="GO" id="GO:0016042">
    <property type="term" value="P:lipid catabolic process"/>
    <property type="evidence" value="ECO:0007669"/>
    <property type="project" value="UniProtKB-KW"/>
</dbReference>
<dbReference type="PANTHER" id="PTHR10336:SF82">
    <property type="entry name" value="PHOSPHOINOSITIDE PHOSPHOLIPASE C"/>
    <property type="match status" value="1"/>
</dbReference>
<dbReference type="SMART" id="SM00148">
    <property type="entry name" value="PLCXc"/>
    <property type="match status" value="1"/>
</dbReference>
<evidence type="ECO:0000313" key="4">
    <source>
        <dbReference type="EMBL" id="VTT78344.1"/>
    </source>
</evidence>
<keyword evidence="1" id="KW-0442">Lipid degradation</keyword>
<dbReference type="SUPFAM" id="SSF51695">
    <property type="entry name" value="PLC-like phosphodiesterases"/>
    <property type="match status" value="1"/>
</dbReference>
<dbReference type="PROSITE" id="PS50007">
    <property type="entry name" value="PIPLC_X_DOMAIN"/>
    <property type="match status" value="1"/>
</dbReference>
<evidence type="ECO:0000313" key="5">
    <source>
        <dbReference type="Proteomes" id="UP000760494"/>
    </source>
</evidence>
<dbReference type="EC" id="3.1.4.11" evidence="1"/>
<organism evidence="4 5">
    <name type="scientific">Fusarium fujikuroi</name>
    <name type="common">Bakanae and foot rot disease fungus</name>
    <name type="synonym">Gibberella fujikuroi</name>
    <dbReference type="NCBI Taxonomy" id="5127"/>
    <lineage>
        <taxon>Eukaryota</taxon>
        <taxon>Fungi</taxon>
        <taxon>Dikarya</taxon>
        <taxon>Ascomycota</taxon>
        <taxon>Pezizomycotina</taxon>
        <taxon>Sordariomycetes</taxon>
        <taxon>Hypocreomycetidae</taxon>
        <taxon>Hypocreales</taxon>
        <taxon>Nectriaceae</taxon>
        <taxon>Fusarium</taxon>
        <taxon>Fusarium fujikuroi species complex</taxon>
    </lineage>
</organism>
<comment type="catalytic activity">
    <reaction evidence="1">
        <text>a 1,2-diacyl-sn-glycero-3-phospho-(1D-myo-inositol-4,5-bisphosphate) + H2O = 1D-myo-inositol 1,4,5-trisphosphate + a 1,2-diacyl-sn-glycerol + H(+)</text>
        <dbReference type="Rhea" id="RHEA:33179"/>
        <dbReference type="ChEBI" id="CHEBI:15377"/>
        <dbReference type="ChEBI" id="CHEBI:15378"/>
        <dbReference type="ChEBI" id="CHEBI:17815"/>
        <dbReference type="ChEBI" id="CHEBI:58456"/>
        <dbReference type="ChEBI" id="CHEBI:203600"/>
        <dbReference type="EC" id="3.1.4.11"/>
    </reaction>
</comment>
<dbReference type="GO" id="GO:0048015">
    <property type="term" value="P:phosphatidylinositol-mediated signaling"/>
    <property type="evidence" value="ECO:0007669"/>
    <property type="project" value="TreeGrafter"/>
</dbReference>
<dbReference type="InterPro" id="IPR017946">
    <property type="entry name" value="PLC-like_Pdiesterase_TIM-brl"/>
</dbReference>
<dbReference type="GO" id="GO:0051209">
    <property type="term" value="P:release of sequestered calcium ion into cytosol"/>
    <property type="evidence" value="ECO:0007669"/>
    <property type="project" value="TreeGrafter"/>
</dbReference>
<dbReference type="EMBL" id="CABFJX010000392">
    <property type="protein sequence ID" value="VTT78344.1"/>
    <property type="molecule type" value="Genomic_DNA"/>
</dbReference>
<feature type="domain" description="PI-PLC Y-box" evidence="3">
    <location>
        <begin position="958"/>
        <end position="1071"/>
    </location>
</feature>
<reference evidence="4" key="1">
    <citation type="submission" date="2019-05" db="EMBL/GenBank/DDBJ databases">
        <authorList>
            <person name="Piombo E."/>
        </authorList>
    </citation>
    <scope>NUCLEOTIDE SEQUENCE</scope>
    <source>
        <strain evidence="4">C2S</strain>
    </source>
</reference>
<dbReference type="PROSITE" id="PS50008">
    <property type="entry name" value="PIPLC_Y_DOMAIN"/>
    <property type="match status" value="1"/>
</dbReference>
<evidence type="ECO:0000259" key="3">
    <source>
        <dbReference type="PROSITE" id="PS50008"/>
    </source>
</evidence>